<evidence type="ECO:0000259" key="9">
    <source>
        <dbReference type="PROSITE" id="PS52029"/>
    </source>
</evidence>
<dbReference type="Pfam" id="PF03734">
    <property type="entry name" value="YkuD"/>
    <property type="match status" value="1"/>
</dbReference>
<evidence type="ECO:0000256" key="4">
    <source>
        <dbReference type="ARBA" id="ARBA00022984"/>
    </source>
</evidence>
<dbReference type="InterPro" id="IPR038063">
    <property type="entry name" value="Transpep_catalytic_dom"/>
</dbReference>
<comment type="caution">
    <text evidence="10">The sequence shown here is derived from an EMBL/GenBank/DDBJ whole genome shotgun (WGS) entry which is preliminary data.</text>
</comment>
<keyword evidence="8" id="KW-0812">Transmembrane</keyword>
<evidence type="ECO:0000256" key="7">
    <source>
        <dbReference type="SAM" id="MobiDB-lite"/>
    </source>
</evidence>
<evidence type="ECO:0000256" key="3">
    <source>
        <dbReference type="ARBA" id="ARBA00022960"/>
    </source>
</evidence>
<keyword evidence="5 6" id="KW-0961">Cell wall biogenesis/degradation</keyword>
<keyword evidence="3 6" id="KW-0133">Cell shape</keyword>
<keyword evidence="8" id="KW-1133">Transmembrane helix</keyword>
<feature type="compositionally biased region" description="Basic residues" evidence="7">
    <location>
        <begin position="24"/>
        <end position="36"/>
    </location>
</feature>
<organism evidence="10 11">
    <name type="scientific">Cryptosporangium minutisporangium</name>
    <dbReference type="NCBI Taxonomy" id="113569"/>
    <lineage>
        <taxon>Bacteria</taxon>
        <taxon>Bacillati</taxon>
        <taxon>Actinomycetota</taxon>
        <taxon>Actinomycetes</taxon>
        <taxon>Cryptosporangiales</taxon>
        <taxon>Cryptosporangiaceae</taxon>
        <taxon>Cryptosporangium</taxon>
    </lineage>
</organism>
<dbReference type="CDD" id="cd16913">
    <property type="entry name" value="YkuD_like"/>
    <property type="match status" value="1"/>
</dbReference>
<gene>
    <name evidence="10" type="ORF">GCM10020369_24690</name>
</gene>
<reference evidence="11" key="1">
    <citation type="journal article" date="2019" name="Int. J. Syst. Evol. Microbiol.">
        <title>The Global Catalogue of Microorganisms (GCM) 10K type strain sequencing project: providing services to taxonomists for standard genome sequencing and annotation.</title>
        <authorList>
            <consortium name="The Broad Institute Genomics Platform"/>
            <consortium name="The Broad Institute Genome Sequencing Center for Infectious Disease"/>
            <person name="Wu L."/>
            <person name="Ma J."/>
        </authorList>
    </citation>
    <scope>NUCLEOTIDE SEQUENCE [LARGE SCALE GENOMIC DNA]</scope>
    <source>
        <strain evidence="11">JCM 9458</strain>
    </source>
</reference>
<dbReference type="Gene3D" id="2.40.440.10">
    <property type="entry name" value="L,D-transpeptidase catalytic domain-like"/>
    <property type="match status" value="1"/>
</dbReference>
<comment type="caution">
    <text evidence="6">Lacks conserved residue(s) required for the propagation of feature annotation.</text>
</comment>
<feature type="domain" description="L,D-TPase catalytic" evidence="9">
    <location>
        <begin position="179"/>
        <end position="286"/>
    </location>
</feature>
<accession>A0ABP6SXI2</accession>
<keyword evidence="2" id="KW-0808">Transferase</keyword>
<feature type="region of interest" description="Disordered" evidence="7">
    <location>
        <begin position="85"/>
        <end position="106"/>
    </location>
</feature>
<dbReference type="InterPro" id="IPR005490">
    <property type="entry name" value="LD_TPept_cat_dom"/>
</dbReference>
<evidence type="ECO:0000256" key="1">
    <source>
        <dbReference type="ARBA" id="ARBA00004752"/>
    </source>
</evidence>
<feature type="transmembrane region" description="Helical" evidence="8">
    <location>
        <begin position="42"/>
        <end position="64"/>
    </location>
</feature>
<evidence type="ECO:0000313" key="11">
    <source>
        <dbReference type="Proteomes" id="UP001501676"/>
    </source>
</evidence>
<dbReference type="PANTHER" id="PTHR30582:SF2">
    <property type="entry name" value="L,D-TRANSPEPTIDASE YCIB-RELATED"/>
    <property type="match status" value="1"/>
</dbReference>
<sequence length="292" mass="30521">MPGRHSSSAETTELIYIAEEAPRGKHTRPRGRRRRQSAASRAARIACAGVAAAAVAGSVSYGAVSMVGPGPGATASSQIDVAAPARTGDGRASRSGGNCGRTGPGQARVERYLATQTARFGQVSMDAKQDAVDCAAIKKFQTAVALPTATGFADDATAEIADRLYNSTPASCEADADATTVCVDLSHQTLWVMRDGSVVFAPVVIRTSGAKLATPTGQFEITEKEPTLSGAELPYWQRFFEDFGLHATDTSFYTEPDSDSRGVNLLSGDAKTVYGLTEIGSEVHVFGHKAGT</sequence>
<evidence type="ECO:0000256" key="8">
    <source>
        <dbReference type="SAM" id="Phobius"/>
    </source>
</evidence>
<keyword evidence="4 6" id="KW-0573">Peptidoglycan synthesis</keyword>
<feature type="region of interest" description="Disordered" evidence="7">
    <location>
        <begin position="15"/>
        <end position="38"/>
    </location>
</feature>
<dbReference type="Proteomes" id="UP001501676">
    <property type="component" value="Unassembled WGS sequence"/>
</dbReference>
<dbReference type="SUPFAM" id="SSF141523">
    <property type="entry name" value="L,D-transpeptidase catalytic domain-like"/>
    <property type="match status" value="1"/>
</dbReference>
<protein>
    <recommendedName>
        <fullName evidence="9">L,D-TPase catalytic domain-containing protein</fullName>
    </recommendedName>
</protein>
<dbReference type="EMBL" id="BAAAYN010000017">
    <property type="protein sequence ID" value="GAA3386563.1"/>
    <property type="molecule type" value="Genomic_DNA"/>
</dbReference>
<evidence type="ECO:0000256" key="6">
    <source>
        <dbReference type="PROSITE-ProRule" id="PRU01373"/>
    </source>
</evidence>
<keyword evidence="8" id="KW-0472">Membrane</keyword>
<evidence type="ECO:0000256" key="2">
    <source>
        <dbReference type="ARBA" id="ARBA00022679"/>
    </source>
</evidence>
<keyword evidence="11" id="KW-1185">Reference proteome</keyword>
<evidence type="ECO:0000313" key="10">
    <source>
        <dbReference type="EMBL" id="GAA3386563.1"/>
    </source>
</evidence>
<evidence type="ECO:0000256" key="5">
    <source>
        <dbReference type="ARBA" id="ARBA00023316"/>
    </source>
</evidence>
<proteinExistence type="predicted"/>
<dbReference type="PROSITE" id="PS52029">
    <property type="entry name" value="LD_TPASE"/>
    <property type="match status" value="1"/>
</dbReference>
<comment type="pathway">
    <text evidence="1 6">Cell wall biogenesis; peptidoglycan biosynthesis.</text>
</comment>
<name>A0ABP6SXI2_9ACTN</name>
<dbReference type="InterPro" id="IPR050979">
    <property type="entry name" value="LD-transpeptidase"/>
</dbReference>
<dbReference type="PANTHER" id="PTHR30582">
    <property type="entry name" value="L,D-TRANSPEPTIDASE"/>
    <property type="match status" value="1"/>
</dbReference>